<keyword evidence="1 7" id="KW-0853">WD repeat</keyword>
<evidence type="ECO:0000313" key="9">
    <source>
        <dbReference type="EMBL" id="KAJ6225657.1"/>
    </source>
</evidence>
<feature type="repeat" description="WD" evidence="7">
    <location>
        <begin position="347"/>
        <end position="388"/>
    </location>
</feature>
<evidence type="ECO:0000256" key="4">
    <source>
        <dbReference type="ARBA" id="ARBA00046238"/>
    </source>
</evidence>
<dbReference type="GO" id="GO:0000398">
    <property type="term" value="P:mRNA splicing, via spliceosome"/>
    <property type="evidence" value="ECO:0007669"/>
    <property type="project" value="InterPro"/>
</dbReference>
<dbReference type="Proteomes" id="UP001142055">
    <property type="component" value="Chromosome 1"/>
</dbReference>
<gene>
    <name evidence="9" type="ORF">RDWZM_004202</name>
</gene>
<dbReference type="Gene3D" id="2.130.10.10">
    <property type="entry name" value="YVTN repeat-like/Quinoprotein amine dehydrogenase"/>
    <property type="match status" value="1"/>
</dbReference>
<proteinExistence type="inferred from homology"/>
<dbReference type="GO" id="GO:0071011">
    <property type="term" value="C:precatalytic spliceosome"/>
    <property type="evidence" value="ECO:0007669"/>
    <property type="project" value="TreeGrafter"/>
</dbReference>
<feature type="repeat" description="WD" evidence="7">
    <location>
        <begin position="263"/>
        <end position="304"/>
    </location>
</feature>
<keyword evidence="10" id="KW-1185">Reference proteome</keyword>
<dbReference type="PANTHER" id="PTHR19923">
    <property type="entry name" value="WD40 REPEAT PROTEINPRL1/PRL2-RELATED"/>
    <property type="match status" value="1"/>
</dbReference>
<dbReference type="InterPro" id="IPR020472">
    <property type="entry name" value="WD40_PAC1"/>
</dbReference>
<evidence type="ECO:0000256" key="8">
    <source>
        <dbReference type="SAM" id="MobiDB-lite"/>
    </source>
</evidence>
<evidence type="ECO:0000256" key="1">
    <source>
        <dbReference type="ARBA" id="ARBA00022574"/>
    </source>
</evidence>
<dbReference type="SMART" id="SM00320">
    <property type="entry name" value="WD40"/>
    <property type="match status" value="6"/>
</dbReference>
<dbReference type="SUPFAM" id="SSF50978">
    <property type="entry name" value="WD40 repeat-like"/>
    <property type="match status" value="1"/>
</dbReference>
<keyword evidence="2" id="KW-0677">Repeat</keyword>
<sequence length="497" mass="55554">MDTIETTPVRSNRNYMATPGRPSIRVPPMPHHPAPYQQQQQQQTPDKEIPNEAEKTSFEEDNLDIIQKHSIHTLVFRQLKRTHEMFFSDINMLPPLDESLIKFKNSIKAKDQYSQVLNLVPNAAAKLRNEKKVNKNTSKALVIAGRKEESTLAPIDELKMKLPNPVNSSLVVSEQSSNKHQSNQQTSNQIVLASGLSIAPRKKVQMPRPDWHAPWKLFRVISGHTGWVRSIAVEPGNEWFATGANDRIIKIWDLASGKLKLSLTGHISPVRGLAVSPRQPYLFSCGEDKMVKCWDLEYNKVVRHYHGHLSGVYALSLHPTLDILVTGGRDSVARVWDMRTKAQIHSLGGHSNTVASIFCESTDPQVVTGSHDSTIRLWDIVAGKTISTLTNHKKSVRALVSHPKLSMFCSGSINSLKQWRLPEGNFIQNLDGHDAIVNALAINDDNVLVSGGDNGSMHFWDWRTGYNFQRLQSMAQSGSIDSECGIFALALTKVVHV</sequence>
<dbReference type="OMA" id="FAMCFDQ"/>
<dbReference type="PANTHER" id="PTHR19923:SF0">
    <property type="entry name" value="PLEIOTROPIC REGULATOR 1"/>
    <property type="match status" value="1"/>
</dbReference>
<reference evidence="9" key="1">
    <citation type="submission" date="2022-12" db="EMBL/GenBank/DDBJ databases">
        <title>Genome assemblies of Blomia tropicalis.</title>
        <authorList>
            <person name="Cui Y."/>
        </authorList>
    </citation>
    <scope>NUCLEOTIDE SEQUENCE</scope>
    <source>
        <tissue evidence="9">Adult mites</tissue>
    </source>
</reference>
<protein>
    <recommendedName>
        <fullName evidence="6">Pleiotropic regulator 1</fullName>
    </recommendedName>
</protein>
<comment type="function">
    <text evidence="4">Involved in pre-mRNA splicing as component of the spliceosome. Component of the PRP19-CDC5L complex that forms an integral part of the spliceosome and is required for activating pre-mRNA splicing. As a component of the minor spliceosome, involved in the splicing of U12-type introns in pre-mRNAs.</text>
</comment>
<evidence type="ECO:0000313" key="10">
    <source>
        <dbReference type="Proteomes" id="UP001142055"/>
    </source>
</evidence>
<dbReference type="AlphaFoldDB" id="A0A9Q0MJX9"/>
<accession>A0A9Q0MJX9</accession>
<feature type="compositionally biased region" description="Polar residues" evidence="8">
    <location>
        <begin position="1"/>
        <end position="15"/>
    </location>
</feature>
<comment type="subunit">
    <text evidence="5">Identified in the spliceosome C complex. Component of the PRP19-CDC5L splicing complex composed of a core complex comprising a homotetramer of PRPF19, CDC5L, PLRG1 and BCAS2, and at least three less stably associated proteins CTNNBL1, CWC15 and HSPA8. Interacts (via its WD40 repeat domain) directly with CDC5L (via its C-terminal); the interaction is required for mRNA splicing but not for spliceosome assembly. Component of the minor spliceosome, which splices U12-type introns. Within this complex, interacts with CRIPT. Also interacts directly in the complex with BCAS2 and PRPF19. Interacts with USB1.</text>
</comment>
<comment type="caution">
    <text evidence="9">The sequence shown here is derived from an EMBL/GenBank/DDBJ whole genome shotgun (WGS) entry which is preliminary data.</text>
</comment>
<dbReference type="InterPro" id="IPR045241">
    <property type="entry name" value="Prp46/PLRG1-like"/>
</dbReference>
<dbReference type="InterPro" id="IPR019775">
    <property type="entry name" value="WD40_repeat_CS"/>
</dbReference>
<dbReference type="Pfam" id="PF00400">
    <property type="entry name" value="WD40"/>
    <property type="match status" value="6"/>
</dbReference>
<evidence type="ECO:0000256" key="6">
    <source>
        <dbReference type="ARBA" id="ARBA00073631"/>
    </source>
</evidence>
<dbReference type="InterPro" id="IPR001680">
    <property type="entry name" value="WD40_rpt"/>
</dbReference>
<dbReference type="InterPro" id="IPR036322">
    <property type="entry name" value="WD40_repeat_dom_sf"/>
</dbReference>
<feature type="compositionally biased region" description="Basic and acidic residues" evidence="8">
    <location>
        <begin position="45"/>
        <end position="55"/>
    </location>
</feature>
<dbReference type="CDD" id="cd00200">
    <property type="entry name" value="WD40"/>
    <property type="match status" value="1"/>
</dbReference>
<feature type="repeat" description="WD" evidence="7">
    <location>
        <begin position="430"/>
        <end position="470"/>
    </location>
</feature>
<evidence type="ECO:0000256" key="7">
    <source>
        <dbReference type="PROSITE-ProRule" id="PRU00221"/>
    </source>
</evidence>
<evidence type="ECO:0000256" key="2">
    <source>
        <dbReference type="ARBA" id="ARBA00022737"/>
    </source>
</evidence>
<dbReference type="GO" id="GO:0071013">
    <property type="term" value="C:catalytic step 2 spliceosome"/>
    <property type="evidence" value="ECO:0007669"/>
    <property type="project" value="TreeGrafter"/>
</dbReference>
<comment type="similarity">
    <text evidence="3">Belongs to the WD repeat PRL1/PRL2 family.</text>
</comment>
<evidence type="ECO:0000256" key="3">
    <source>
        <dbReference type="ARBA" id="ARBA00025726"/>
    </source>
</evidence>
<organism evidence="9 10">
    <name type="scientific">Blomia tropicalis</name>
    <name type="common">Mite</name>
    <dbReference type="NCBI Taxonomy" id="40697"/>
    <lineage>
        <taxon>Eukaryota</taxon>
        <taxon>Metazoa</taxon>
        <taxon>Ecdysozoa</taxon>
        <taxon>Arthropoda</taxon>
        <taxon>Chelicerata</taxon>
        <taxon>Arachnida</taxon>
        <taxon>Acari</taxon>
        <taxon>Acariformes</taxon>
        <taxon>Sarcoptiformes</taxon>
        <taxon>Astigmata</taxon>
        <taxon>Glycyphagoidea</taxon>
        <taxon>Echimyopodidae</taxon>
        <taxon>Blomia</taxon>
    </lineage>
</organism>
<feature type="repeat" description="WD" evidence="7">
    <location>
        <begin position="305"/>
        <end position="346"/>
    </location>
</feature>
<dbReference type="FunFam" id="2.130.10.10:FF:000012">
    <property type="entry name" value="Putative pleiotropic regulator 1"/>
    <property type="match status" value="1"/>
</dbReference>
<dbReference type="PROSITE" id="PS50082">
    <property type="entry name" value="WD_REPEATS_2"/>
    <property type="match status" value="5"/>
</dbReference>
<dbReference type="PROSITE" id="PS00678">
    <property type="entry name" value="WD_REPEATS_1"/>
    <property type="match status" value="2"/>
</dbReference>
<evidence type="ECO:0000256" key="5">
    <source>
        <dbReference type="ARBA" id="ARBA00062641"/>
    </source>
</evidence>
<dbReference type="GO" id="GO:0000974">
    <property type="term" value="C:Prp19 complex"/>
    <property type="evidence" value="ECO:0007669"/>
    <property type="project" value="TreeGrafter"/>
</dbReference>
<name>A0A9Q0MJX9_BLOTA</name>
<dbReference type="InterPro" id="IPR015943">
    <property type="entry name" value="WD40/YVTN_repeat-like_dom_sf"/>
</dbReference>
<feature type="repeat" description="WD" evidence="7">
    <location>
        <begin position="221"/>
        <end position="262"/>
    </location>
</feature>
<dbReference type="PROSITE" id="PS50294">
    <property type="entry name" value="WD_REPEATS_REGION"/>
    <property type="match status" value="5"/>
</dbReference>
<dbReference type="EMBL" id="JAPWDV010000001">
    <property type="protein sequence ID" value="KAJ6225657.1"/>
    <property type="molecule type" value="Genomic_DNA"/>
</dbReference>
<dbReference type="PRINTS" id="PR00320">
    <property type="entry name" value="GPROTEINBRPT"/>
</dbReference>
<feature type="region of interest" description="Disordered" evidence="8">
    <location>
        <begin position="1"/>
        <end position="55"/>
    </location>
</feature>